<protein>
    <submittedName>
        <fullName evidence="2">Uncharacterized protein</fullName>
    </submittedName>
</protein>
<organism evidence="3">
    <name type="scientific">Harpegnathos saltator</name>
    <name type="common">Jerdon's jumping ant</name>
    <dbReference type="NCBI Taxonomy" id="610380"/>
    <lineage>
        <taxon>Eukaryota</taxon>
        <taxon>Metazoa</taxon>
        <taxon>Ecdysozoa</taxon>
        <taxon>Arthropoda</taxon>
        <taxon>Hexapoda</taxon>
        <taxon>Insecta</taxon>
        <taxon>Pterygota</taxon>
        <taxon>Neoptera</taxon>
        <taxon>Endopterygota</taxon>
        <taxon>Hymenoptera</taxon>
        <taxon>Apocrita</taxon>
        <taxon>Aculeata</taxon>
        <taxon>Formicoidea</taxon>
        <taxon>Formicidae</taxon>
        <taxon>Ponerinae</taxon>
        <taxon>Ponerini</taxon>
        <taxon>Harpegnathos</taxon>
    </lineage>
</organism>
<feature type="compositionally biased region" description="Polar residues" evidence="1">
    <location>
        <begin position="16"/>
        <end position="28"/>
    </location>
</feature>
<name>E2B4W8_HARSA</name>
<dbReference type="OrthoDB" id="7479152at2759"/>
<dbReference type="EMBL" id="GL445663">
    <property type="protein sequence ID" value="EFN89262.1"/>
    <property type="molecule type" value="Genomic_DNA"/>
</dbReference>
<dbReference type="Proteomes" id="UP000008237">
    <property type="component" value="Unassembled WGS sequence"/>
</dbReference>
<feature type="region of interest" description="Disordered" evidence="1">
    <location>
        <begin position="61"/>
        <end position="87"/>
    </location>
</feature>
<gene>
    <name evidence="2" type="ORF">EAI_09685</name>
</gene>
<evidence type="ECO:0000313" key="3">
    <source>
        <dbReference type="Proteomes" id="UP000008237"/>
    </source>
</evidence>
<accession>E2B4W8</accession>
<keyword evidence="3" id="KW-1185">Reference proteome</keyword>
<sequence length="87" mass="10184">MHEIFGTKPWIEPLSTAGSDVNITNSDTENVDPTVPKRRKKNHIIEDYLDQNIKLKVEKERNAQKRHEEKMARSDKIEDILLDKSEK</sequence>
<feature type="region of interest" description="Disordered" evidence="1">
    <location>
        <begin position="15"/>
        <end position="36"/>
    </location>
</feature>
<dbReference type="KEGG" id="hst:105185833"/>
<evidence type="ECO:0000256" key="1">
    <source>
        <dbReference type="SAM" id="MobiDB-lite"/>
    </source>
</evidence>
<dbReference type="PhylomeDB" id="E2B4W8"/>
<dbReference type="AlphaFoldDB" id="E2B4W8"/>
<reference evidence="2 3" key="1">
    <citation type="journal article" date="2010" name="Science">
        <title>Genomic comparison of the ants Camponotus floridanus and Harpegnathos saltator.</title>
        <authorList>
            <person name="Bonasio R."/>
            <person name="Zhang G."/>
            <person name="Ye C."/>
            <person name="Mutti N.S."/>
            <person name="Fang X."/>
            <person name="Qin N."/>
            <person name="Donahue G."/>
            <person name="Yang P."/>
            <person name="Li Q."/>
            <person name="Li C."/>
            <person name="Zhang P."/>
            <person name="Huang Z."/>
            <person name="Berger S.L."/>
            <person name="Reinberg D."/>
            <person name="Wang J."/>
            <person name="Liebig J."/>
        </authorList>
    </citation>
    <scope>NUCLEOTIDE SEQUENCE [LARGE SCALE GENOMIC DNA]</scope>
    <source>
        <strain evidence="2 3">R22 G/1</strain>
    </source>
</reference>
<dbReference type="OMA" id="HIIEDYL"/>
<dbReference type="InParanoid" id="E2B4W8"/>
<proteinExistence type="predicted"/>
<evidence type="ECO:0000313" key="2">
    <source>
        <dbReference type="EMBL" id="EFN89262.1"/>
    </source>
</evidence>